<dbReference type="PROSITE" id="PS00330">
    <property type="entry name" value="HEMOLYSIN_CALCIUM"/>
    <property type="match status" value="3"/>
</dbReference>
<reference evidence="3 4" key="1">
    <citation type="submission" date="2021-02" db="EMBL/GenBank/DDBJ databases">
        <authorList>
            <person name="Park J.-S."/>
        </authorList>
    </citation>
    <scope>NUCLEOTIDE SEQUENCE [LARGE SCALE GENOMIC DNA]</scope>
    <source>
        <strain evidence="3 4">188UL20-2</strain>
    </source>
</reference>
<dbReference type="InterPro" id="IPR011049">
    <property type="entry name" value="Serralysin-like_metalloprot_C"/>
</dbReference>
<dbReference type="InterPro" id="IPR036465">
    <property type="entry name" value="vWFA_dom_sf"/>
</dbReference>
<evidence type="ECO:0000259" key="2">
    <source>
        <dbReference type="PROSITE" id="PS50234"/>
    </source>
</evidence>
<proteinExistence type="predicted"/>
<dbReference type="NCBIfam" id="NF012211">
    <property type="entry name" value="tand_rpt_95"/>
    <property type="match status" value="6"/>
</dbReference>
<accession>A0ABS2HIV4</accession>
<feature type="non-terminal residue" evidence="3">
    <location>
        <position position="1"/>
    </location>
</feature>
<comment type="caution">
    <text evidence="3">The sequence shown here is derived from an EMBL/GenBank/DDBJ whole genome shotgun (WGS) entry which is preliminary data.</text>
</comment>
<dbReference type="PROSITE" id="PS50234">
    <property type="entry name" value="VWFA"/>
    <property type="match status" value="1"/>
</dbReference>
<dbReference type="Pfam" id="PF13519">
    <property type="entry name" value="VWA_2"/>
    <property type="match status" value="1"/>
</dbReference>
<dbReference type="CDD" id="cd00198">
    <property type="entry name" value="vWFA"/>
    <property type="match status" value="1"/>
</dbReference>
<dbReference type="Proteomes" id="UP000809621">
    <property type="component" value="Unassembled WGS sequence"/>
</dbReference>
<dbReference type="Pfam" id="PF17892">
    <property type="entry name" value="Cadherin_5"/>
    <property type="match status" value="5"/>
</dbReference>
<dbReference type="InterPro" id="IPR002035">
    <property type="entry name" value="VWF_A"/>
</dbReference>
<name>A0ABS2HIV4_9VIBR</name>
<dbReference type="Gene3D" id="3.40.50.410">
    <property type="entry name" value="von Willebrand factor, type A domain"/>
    <property type="match status" value="1"/>
</dbReference>
<dbReference type="InterPro" id="IPR041690">
    <property type="entry name" value="Cadherin_5"/>
</dbReference>
<dbReference type="InterPro" id="IPR040853">
    <property type="entry name" value="RapA2_cadherin-like"/>
</dbReference>
<dbReference type="Gene3D" id="2.60.40.1200">
    <property type="match status" value="2"/>
</dbReference>
<dbReference type="Gene3D" id="2.60.40.2810">
    <property type="match status" value="3"/>
</dbReference>
<dbReference type="Pfam" id="PF17803">
    <property type="entry name" value="Cadherin_4"/>
    <property type="match status" value="2"/>
</dbReference>
<dbReference type="SUPFAM" id="SSF53300">
    <property type="entry name" value="vWA-like"/>
    <property type="match status" value="1"/>
</dbReference>
<gene>
    <name evidence="3" type="ORF">JQC93_05005</name>
</gene>
<dbReference type="InterPro" id="IPR018511">
    <property type="entry name" value="Hemolysin-typ_Ca-bd_CS"/>
</dbReference>
<protein>
    <submittedName>
        <fullName evidence="3">Tandem-95 repeat protein</fullName>
    </submittedName>
</protein>
<dbReference type="Pfam" id="PF00353">
    <property type="entry name" value="HemolysinCabind"/>
    <property type="match status" value="1"/>
</dbReference>
<evidence type="ECO:0000313" key="3">
    <source>
        <dbReference type="EMBL" id="MBM7035761.1"/>
    </source>
</evidence>
<keyword evidence="1" id="KW-0106">Calcium</keyword>
<dbReference type="InterPro" id="IPR001343">
    <property type="entry name" value="Hemolysn_Ca-bd"/>
</dbReference>
<dbReference type="EMBL" id="JAFEUM010000002">
    <property type="protein sequence ID" value="MBM7035761.1"/>
    <property type="molecule type" value="Genomic_DNA"/>
</dbReference>
<feature type="domain" description="VWFA" evidence="2">
    <location>
        <begin position="1560"/>
        <end position="1744"/>
    </location>
</feature>
<evidence type="ECO:0000256" key="1">
    <source>
        <dbReference type="ARBA" id="ARBA00022837"/>
    </source>
</evidence>
<dbReference type="PRINTS" id="PR00313">
    <property type="entry name" value="CABNDNGRPT"/>
</dbReference>
<dbReference type="SMART" id="SM00327">
    <property type="entry name" value="VWA"/>
    <property type="match status" value="1"/>
</dbReference>
<evidence type="ECO:0000313" key="4">
    <source>
        <dbReference type="Proteomes" id="UP000809621"/>
    </source>
</evidence>
<keyword evidence="4" id="KW-1185">Reference proteome</keyword>
<dbReference type="SUPFAM" id="SSF51120">
    <property type="entry name" value="beta-Roll"/>
    <property type="match status" value="1"/>
</dbReference>
<organism evidence="3 4">
    <name type="scientific">Vibrio ulleungensis</name>
    <dbReference type="NCBI Taxonomy" id="2807619"/>
    <lineage>
        <taxon>Bacteria</taxon>
        <taxon>Pseudomonadati</taxon>
        <taxon>Pseudomonadota</taxon>
        <taxon>Gammaproteobacteria</taxon>
        <taxon>Vibrionales</taxon>
        <taxon>Vibrionaceae</taxon>
        <taxon>Vibrio</taxon>
    </lineage>
</organism>
<dbReference type="Pfam" id="PF17963">
    <property type="entry name" value="Big_9"/>
    <property type="match status" value="1"/>
</dbReference>
<sequence>GTIVSTTPVLANPSQGSINTDTDGNFVFTPAENFYGDVVVNWTTEDDDGATATTTSTITVGDVNDGPAITADDKTTDEDVAVVLTFDASDVDGTIVSTTPALANPSQGSISTDSDGNFVFTPAENFYGDVVINWTTEDDDGATATTTSTITVGDVNDGPAITADNKTTDEDVAVVLTFDASDVDGTIVSTTPTLADATQGSISTDSDGNFVFTPAENFYGDVVINWTTEDDDGATATTTSTITVTDVNDGPTITADNKTTDEDVAVVLTFDASDVDGTIVSTTPVLANPSQGSISTDSDGNFVFTPAENFYGDVVVNWTTEDNDGATTTTTSIINVGEVNDGPIAVNDLATTNEDTAVIINVLDNDTDIDGDELSVVSATSPNGSVVINGDGTITFTPNKDFNGEATINYVISDGNGGTSNADVSVTVTPDNADTILNDDSISVTEDSNAVGNVLTNDVEDDSPLTVVEFTIDGVTGSFNAGDTVVLSGGEFTLNQDGSYVFESNENWHGQVPTVTYTTNTGDTADLSIEVTPVDDPSKLVKDSITVDEDTVANGNVLANDSDVDSSLLVATFQINGQTYNAGQSVTIPGIGDFTLSSNGDYTFTPIADWNGNTPDIIYTTNTGQSEGLSIEVLPVNDAPDANDDNYLVNSGSSVSLDLTANDTDIDGDDVVLVSIDGVALTGGAQVITLGDGSGVVNIDNNGNIEFVPADGYEGDATFEYVISDGDLQSTGNATIEVNTVDAENDGDNDAIYQVNADFTSGVVIPVDGNGQPLFSIEAITYDSNGNAVTGSISVLDGYGIGVANSIRDTGQVPDQIEFDPDTGRSEQLKIEFSELVNQVDFGAERLFGDENGGEQGAWSAYYNGELVASGTFENPAGSTSGDFTIDTGDIVFDTLVFEANENSVLTGDSSDYVISSINASGVDLGDGAIVASEDSGITISDPAQGLLANDSDSQGDSFGITHVNGQQVTNGQVIALASGALLTIYADGTYGYDSNGAFEYLSAGELVKDSFTYTITDEHGATDTATATVNVIGNNDVPVGSEDSAAMEEGAVLVFNPDQLVANDSDVDGDSLQLVTLATDASGSGQVDISSPGATFTTALGGTVVVNEDGTFSYQAPSGLDHSDSATLVDSIYYQVTDGNGNSTWTEVEIDISDSVPVAIDDSDSVGFGGVGYGNLIEGENNGSGKDELGNDATEVTSITYENVTYDSWDENGELTITTDNAVVTFNQDGSYRYESTQSEGQVESFSAIDMLSNQGITLYAYSDYTQVDVNNLNGDSASVVSNGGNVGIYYNNNAGNGDQIRYDEALVTKFSEEAHVANFTLDGVQNSETVYWQAYDAQGNLVDSGSVNSNDLTIATNTGFTSVVLYTGSTNNFTVDSVDVQYGVGSSIEDSFQYELTDADGSTSSAELTVTQDSLPDAKDNVADVYEAGLDSGSETGTGSNIVSGNLLDNDGGISDSTVITEVGNQTPVNGVITVDTVYGTLTVYVDDSNGRRAGDFDYELTETSSGDDVVDSVEYVIENGVGVTDSAQLDIKIVDDVPMVSDIERNLTTDADPVTTNLTFVLDLSGSMDYAAGNGKTYLETAIESLRALVNEVDDTGNVNVQVVTFSGSDIENSGWLIDDIDETINYLESLEASGGTLYHDALQEVMTSGALPAADQSFVYFISDGVPNSGSEITDARQTDWEDYLDTANYDIAFAIGIGNAPLDELTPIAHSVDPNDDDSEYAVIVDDADDLTDTVLEYFDNGTITGEVKLLDTEGGILEGADGVSITAVTIDGVTYQYDALTPEITVQTVMGGEFRINFESGEYYYGIEVDRNVLNEKEVIEIQIEDGDGDQDSLDLTLNIDYYAAIDANVNNIITNAAEGTTLNVDSDYLLHGDATSSDTTFTDITSDDVSVSNTDGQITIENGSSGDVLEYLIEGNGTSDSARVELDYQDSSQLIGTNANDIIIAQSTASSGVPIMLNATVRSGSTFSTANQFGFTFATIAAGLSITELNIDLSSIDNDGYWDVSENIQFNSSNSVGIDESSNIWDEMNSDSAILTANFAEGDFTSGDEFWFSFDTDSFGNNQGSSFVGVSFNITLSDGSALQGTFVSDGANGATAVISQGIDSYLDGAAGDDVLVGGDGSDLLIGGEGDDLLIGGKGNDILTGGEGSDLFAWHEGDLDGSTDTITDFDLAFDVQGDYQGEKVDLSDLFHDVESDDVGALLDTIAQTVSTTDNGSSITVDRLGDKVTIEFDGVSSTDLTNNLANMLIIKDDI</sequence>